<evidence type="ECO:0008006" key="5">
    <source>
        <dbReference type="Google" id="ProtNLM"/>
    </source>
</evidence>
<evidence type="ECO:0000256" key="1">
    <source>
        <dbReference type="SAM" id="MobiDB-lite"/>
    </source>
</evidence>
<gene>
    <name evidence="3" type="ORF">N0V93_004112</name>
</gene>
<name>A0A9W8YYE5_9PEZI</name>
<keyword evidence="2" id="KW-0472">Membrane</keyword>
<evidence type="ECO:0000313" key="4">
    <source>
        <dbReference type="Proteomes" id="UP001140453"/>
    </source>
</evidence>
<sequence length="223" mass="23267">MAETTIVPFSTLPACASSCGPLYDVNGACVPPATATASVQVYEDCFCSDTRLTAFSSTTAGPCDAACTATPADYNSITAWYQSMCSSVQALDLSSTTSTAADGSTSTGVTSSSSNSSSGGGGWISTHYQWVVFIVIMVVGIAGIWIGAAIWRRHYLRKKEGQYSLGKNLARHTGSGQNPYGGAMGRDTPTRSGSVQTGRPGMFMAADSNAYGEKPKRKLFGRS</sequence>
<evidence type="ECO:0000256" key="2">
    <source>
        <dbReference type="SAM" id="Phobius"/>
    </source>
</evidence>
<comment type="caution">
    <text evidence="3">The sequence shown here is derived from an EMBL/GenBank/DDBJ whole genome shotgun (WGS) entry which is preliminary data.</text>
</comment>
<feature type="region of interest" description="Disordered" evidence="1">
    <location>
        <begin position="99"/>
        <end position="120"/>
    </location>
</feature>
<feature type="compositionally biased region" description="Low complexity" evidence="1">
    <location>
        <begin position="99"/>
        <end position="117"/>
    </location>
</feature>
<dbReference type="EMBL" id="JAPEVB010000002">
    <property type="protein sequence ID" value="KAJ4394892.1"/>
    <property type="molecule type" value="Genomic_DNA"/>
</dbReference>
<keyword evidence="2" id="KW-0812">Transmembrane</keyword>
<feature type="transmembrane region" description="Helical" evidence="2">
    <location>
        <begin position="128"/>
        <end position="151"/>
    </location>
</feature>
<accession>A0A9W8YYE5</accession>
<dbReference type="OrthoDB" id="5426355at2759"/>
<keyword evidence="4" id="KW-1185">Reference proteome</keyword>
<dbReference type="AlphaFoldDB" id="A0A9W8YYE5"/>
<proteinExistence type="predicted"/>
<reference evidence="3" key="1">
    <citation type="submission" date="2022-10" db="EMBL/GenBank/DDBJ databases">
        <title>Tapping the CABI collections for fungal endophytes: first genome assemblies for Collariella, Neodidymelliopsis, Ascochyta clinopodiicola, Didymella pomorum, Didymosphaeria variabile, Neocosmospora piperis and Neocucurbitaria cava.</title>
        <authorList>
            <person name="Hill R."/>
        </authorList>
    </citation>
    <scope>NUCLEOTIDE SEQUENCE</scope>
    <source>
        <strain evidence="3">IMI 355082</strain>
    </source>
</reference>
<feature type="region of interest" description="Disordered" evidence="1">
    <location>
        <begin position="174"/>
        <end position="200"/>
    </location>
</feature>
<dbReference type="Proteomes" id="UP001140453">
    <property type="component" value="Unassembled WGS sequence"/>
</dbReference>
<evidence type="ECO:0000313" key="3">
    <source>
        <dbReference type="EMBL" id="KAJ4394892.1"/>
    </source>
</evidence>
<protein>
    <recommendedName>
        <fullName evidence="5">Integral membrane protein</fullName>
    </recommendedName>
</protein>
<organism evidence="3 4">
    <name type="scientific">Gnomoniopsis smithogilvyi</name>
    <dbReference type="NCBI Taxonomy" id="1191159"/>
    <lineage>
        <taxon>Eukaryota</taxon>
        <taxon>Fungi</taxon>
        <taxon>Dikarya</taxon>
        <taxon>Ascomycota</taxon>
        <taxon>Pezizomycotina</taxon>
        <taxon>Sordariomycetes</taxon>
        <taxon>Sordariomycetidae</taxon>
        <taxon>Diaporthales</taxon>
        <taxon>Gnomoniaceae</taxon>
        <taxon>Gnomoniopsis</taxon>
    </lineage>
</organism>
<keyword evidence="2" id="KW-1133">Transmembrane helix</keyword>